<evidence type="ECO:0000256" key="1">
    <source>
        <dbReference type="SAM" id="MobiDB-lite"/>
    </source>
</evidence>
<accession>A0A1H4BV27</accession>
<dbReference type="InterPro" id="IPR012337">
    <property type="entry name" value="RNaseH-like_sf"/>
</dbReference>
<dbReference type="SUPFAM" id="SSF53098">
    <property type="entry name" value="Ribonuclease H-like"/>
    <property type="match status" value="1"/>
</dbReference>
<dbReference type="Pfam" id="PF13683">
    <property type="entry name" value="rve_3"/>
    <property type="match status" value="1"/>
</dbReference>
<dbReference type="EMBL" id="FNQY01000024">
    <property type="protein sequence ID" value="SEA51949.1"/>
    <property type="molecule type" value="Genomic_DNA"/>
</dbReference>
<evidence type="ECO:0000259" key="2">
    <source>
        <dbReference type="PROSITE" id="PS50994"/>
    </source>
</evidence>
<keyword evidence="4" id="KW-1185">Reference proteome</keyword>
<evidence type="ECO:0000313" key="4">
    <source>
        <dbReference type="Proteomes" id="UP000199041"/>
    </source>
</evidence>
<dbReference type="PROSITE" id="PS50994">
    <property type="entry name" value="INTEGRASE"/>
    <property type="match status" value="1"/>
</dbReference>
<protein>
    <submittedName>
        <fullName evidence="3">Integrase core domain-containing protein</fullName>
    </submittedName>
</protein>
<dbReference type="AlphaFoldDB" id="A0A1H4BV27"/>
<feature type="non-terminal residue" evidence="3">
    <location>
        <position position="1"/>
    </location>
</feature>
<evidence type="ECO:0000313" key="3">
    <source>
        <dbReference type="EMBL" id="SEA51949.1"/>
    </source>
</evidence>
<sequence>DVIVNYLQPHQMMEKKITIETRNDNDSRFAAHSVQKYLAENGLNQVFTHPYTPQENGHIESFHSILGRSLERIGIFKTLKDLEQHLRRFYKIYNEVRLHGSLDHLPPKRFWKLWQAGLIESIARKNKASRHRLLVSHYELSGNGSQKEHSARPKGRIKNTATVAAV</sequence>
<gene>
    <name evidence="3" type="ORF">SAMN05192529_12458</name>
</gene>
<dbReference type="GO" id="GO:0003676">
    <property type="term" value="F:nucleic acid binding"/>
    <property type="evidence" value="ECO:0007669"/>
    <property type="project" value="InterPro"/>
</dbReference>
<dbReference type="STRING" id="551991.SAMN05192529_12458"/>
<feature type="domain" description="Integrase catalytic" evidence="2">
    <location>
        <begin position="1"/>
        <end position="114"/>
    </location>
</feature>
<dbReference type="Proteomes" id="UP000199041">
    <property type="component" value="Unassembled WGS sequence"/>
</dbReference>
<dbReference type="GO" id="GO:0015074">
    <property type="term" value="P:DNA integration"/>
    <property type="evidence" value="ECO:0007669"/>
    <property type="project" value="InterPro"/>
</dbReference>
<dbReference type="InterPro" id="IPR001584">
    <property type="entry name" value="Integrase_cat-core"/>
</dbReference>
<dbReference type="Gene3D" id="3.30.420.10">
    <property type="entry name" value="Ribonuclease H-like superfamily/Ribonuclease H"/>
    <property type="match status" value="1"/>
</dbReference>
<dbReference type="InterPro" id="IPR036397">
    <property type="entry name" value="RNaseH_sf"/>
</dbReference>
<reference evidence="3 4" key="1">
    <citation type="submission" date="2016-10" db="EMBL/GenBank/DDBJ databases">
        <authorList>
            <person name="de Groot N.N."/>
        </authorList>
    </citation>
    <scope>NUCLEOTIDE SEQUENCE [LARGE SCALE GENOMIC DNA]</scope>
    <source>
        <strain evidence="3 4">Vu-144</strain>
    </source>
</reference>
<dbReference type="RefSeq" id="WP_211481881.1">
    <property type="nucleotide sequence ID" value="NZ_FNQY01000024.1"/>
</dbReference>
<proteinExistence type="predicted"/>
<feature type="region of interest" description="Disordered" evidence="1">
    <location>
        <begin position="143"/>
        <end position="166"/>
    </location>
</feature>
<organism evidence="3 4">
    <name type="scientific">Arachidicoccus rhizosphaerae</name>
    <dbReference type="NCBI Taxonomy" id="551991"/>
    <lineage>
        <taxon>Bacteria</taxon>
        <taxon>Pseudomonadati</taxon>
        <taxon>Bacteroidota</taxon>
        <taxon>Chitinophagia</taxon>
        <taxon>Chitinophagales</taxon>
        <taxon>Chitinophagaceae</taxon>
        <taxon>Arachidicoccus</taxon>
    </lineage>
</organism>
<name>A0A1H4BV27_9BACT</name>